<dbReference type="Proteomes" id="UP000735302">
    <property type="component" value="Unassembled WGS sequence"/>
</dbReference>
<proteinExistence type="predicted"/>
<evidence type="ECO:0000313" key="2">
    <source>
        <dbReference type="Proteomes" id="UP000735302"/>
    </source>
</evidence>
<name>A0AAV4BEV3_9GAST</name>
<sequence>MGISLEKLDRVQNAALQFIVGRHPAQVDGRKICHATPSNKESLSMARVLTPKYHLPIDRALLQVPTRVSEAVPTYI</sequence>
<dbReference type="EMBL" id="BLXT01004823">
    <property type="protein sequence ID" value="GFO17477.1"/>
    <property type="molecule type" value="Genomic_DNA"/>
</dbReference>
<keyword evidence="2" id="KW-1185">Reference proteome</keyword>
<evidence type="ECO:0000313" key="1">
    <source>
        <dbReference type="EMBL" id="GFO17477.1"/>
    </source>
</evidence>
<organism evidence="1 2">
    <name type="scientific">Plakobranchus ocellatus</name>
    <dbReference type="NCBI Taxonomy" id="259542"/>
    <lineage>
        <taxon>Eukaryota</taxon>
        <taxon>Metazoa</taxon>
        <taxon>Spiralia</taxon>
        <taxon>Lophotrochozoa</taxon>
        <taxon>Mollusca</taxon>
        <taxon>Gastropoda</taxon>
        <taxon>Heterobranchia</taxon>
        <taxon>Euthyneura</taxon>
        <taxon>Panpulmonata</taxon>
        <taxon>Sacoglossa</taxon>
        <taxon>Placobranchoidea</taxon>
        <taxon>Plakobranchidae</taxon>
        <taxon>Plakobranchus</taxon>
    </lineage>
</organism>
<dbReference type="AlphaFoldDB" id="A0AAV4BEV3"/>
<comment type="caution">
    <text evidence="1">The sequence shown here is derived from an EMBL/GenBank/DDBJ whole genome shotgun (WGS) entry which is preliminary data.</text>
</comment>
<protein>
    <submittedName>
        <fullName evidence="1">Uncharacterized protein</fullName>
    </submittedName>
</protein>
<gene>
    <name evidence="1" type="ORF">PoB_004398200</name>
</gene>
<reference evidence="1 2" key="1">
    <citation type="journal article" date="2021" name="Elife">
        <title>Chloroplast acquisition without the gene transfer in kleptoplastic sea slugs, Plakobranchus ocellatus.</title>
        <authorList>
            <person name="Maeda T."/>
            <person name="Takahashi S."/>
            <person name="Yoshida T."/>
            <person name="Shimamura S."/>
            <person name="Takaki Y."/>
            <person name="Nagai Y."/>
            <person name="Toyoda A."/>
            <person name="Suzuki Y."/>
            <person name="Arimoto A."/>
            <person name="Ishii H."/>
            <person name="Satoh N."/>
            <person name="Nishiyama T."/>
            <person name="Hasebe M."/>
            <person name="Maruyama T."/>
            <person name="Minagawa J."/>
            <person name="Obokata J."/>
            <person name="Shigenobu S."/>
        </authorList>
    </citation>
    <scope>NUCLEOTIDE SEQUENCE [LARGE SCALE GENOMIC DNA]</scope>
</reference>
<accession>A0AAV4BEV3</accession>